<feature type="non-terminal residue" evidence="1">
    <location>
        <position position="1"/>
    </location>
</feature>
<sequence length="305" mass="34206">LFLVDDVFVELSSLLRGCRDPLCDVLGCNVQIDFYWERLLTALGPVYNNDRLLARSVIKRSAEWCNVLEGLLNAGSSMPGTGPADAALHQRAKKLKEKIQSYGDLRLHVTVTGEEYVGKVQQSDPITSWSDALGAFVLQLPRVRSPKPQADFGVTCREDLLEAFEKETMPIRSSSLATLDSLPKPEELFLRPPYHLIIADYGHQKIVVHSSHSPSLHLLGEYMKRWCRINPHDSRRPPAVEVIYNQSCWGSAAMSDMVTLTSEANNVFKFNPALVLAFVEGVLGYEKVSTEQGIWTYRRLEPFGT</sequence>
<name>A0ABP0E236_9PEZI</name>
<keyword evidence="2" id="KW-1185">Reference proteome</keyword>
<evidence type="ECO:0000313" key="1">
    <source>
        <dbReference type="EMBL" id="CAK7273552.1"/>
    </source>
</evidence>
<dbReference type="Proteomes" id="UP001642502">
    <property type="component" value="Unassembled WGS sequence"/>
</dbReference>
<comment type="caution">
    <text evidence="1">The sequence shown here is derived from an EMBL/GenBank/DDBJ whole genome shotgun (WGS) entry which is preliminary data.</text>
</comment>
<gene>
    <name evidence="1" type="ORF">SEPCBS119000_005714</name>
</gene>
<organism evidence="1 2">
    <name type="scientific">Sporothrix epigloea</name>
    <dbReference type="NCBI Taxonomy" id="1892477"/>
    <lineage>
        <taxon>Eukaryota</taxon>
        <taxon>Fungi</taxon>
        <taxon>Dikarya</taxon>
        <taxon>Ascomycota</taxon>
        <taxon>Pezizomycotina</taxon>
        <taxon>Sordariomycetes</taxon>
        <taxon>Sordariomycetidae</taxon>
        <taxon>Ophiostomatales</taxon>
        <taxon>Ophiostomataceae</taxon>
        <taxon>Sporothrix</taxon>
    </lineage>
</organism>
<evidence type="ECO:0000313" key="2">
    <source>
        <dbReference type="Proteomes" id="UP001642502"/>
    </source>
</evidence>
<proteinExistence type="predicted"/>
<dbReference type="EMBL" id="CAWUON010000115">
    <property type="protein sequence ID" value="CAK7273552.1"/>
    <property type="molecule type" value="Genomic_DNA"/>
</dbReference>
<reference evidence="1 2" key="1">
    <citation type="submission" date="2024-01" db="EMBL/GenBank/DDBJ databases">
        <authorList>
            <person name="Allen C."/>
            <person name="Tagirdzhanova G."/>
        </authorList>
    </citation>
    <scope>NUCLEOTIDE SEQUENCE [LARGE SCALE GENOMIC DNA]</scope>
    <source>
        <strain evidence="1 2">CBS 119000</strain>
    </source>
</reference>
<protein>
    <submittedName>
        <fullName evidence="1">Uncharacterized protein</fullName>
    </submittedName>
</protein>
<accession>A0ABP0E236</accession>